<dbReference type="EMBL" id="OU503037">
    <property type="protein sequence ID" value="CAI9756675.1"/>
    <property type="molecule type" value="Genomic_DNA"/>
</dbReference>
<dbReference type="AlphaFoldDB" id="A0AAD1YVD3"/>
<keyword evidence="3" id="KW-1185">Reference proteome</keyword>
<sequence length="110" mass="12359">MNSQLQQLLQEEGSELNQAKHLIPSLQKQVTSLTNQLQYLAEVKGDKYSAKGSSDNHFSFPRIPSYDQEEAANSWFDQVFSSGDYTGPESPDDKFLEDLNPCLTPNCKTV</sequence>
<keyword evidence="1" id="KW-0175">Coiled coil</keyword>
<protein>
    <submittedName>
        <fullName evidence="2">Uncharacterized protein</fullName>
    </submittedName>
</protein>
<organism evidence="2 3">
    <name type="scientific">Fraxinus pennsylvanica</name>
    <dbReference type="NCBI Taxonomy" id="56036"/>
    <lineage>
        <taxon>Eukaryota</taxon>
        <taxon>Viridiplantae</taxon>
        <taxon>Streptophyta</taxon>
        <taxon>Embryophyta</taxon>
        <taxon>Tracheophyta</taxon>
        <taxon>Spermatophyta</taxon>
        <taxon>Magnoliopsida</taxon>
        <taxon>eudicotyledons</taxon>
        <taxon>Gunneridae</taxon>
        <taxon>Pentapetalae</taxon>
        <taxon>asterids</taxon>
        <taxon>lamiids</taxon>
        <taxon>Lamiales</taxon>
        <taxon>Oleaceae</taxon>
        <taxon>Oleeae</taxon>
        <taxon>Fraxinus</taxon>
    </lineage>
</organism>
<dbReference type="PANTHER" id="PTHR35493:SF1">
    <property type="entry name" value="STRUCTURAL MAINTENANCE OF CHROMOSOMES PROTEIN"/>
    <property type="match status" value="1"/>
</dbReference>
<evidence type="ECO:0000256" key="1">
    <source>
        <dbReference type="SAM" id="Coils"/>
    </source>
</evidence>
<name>A0AAD1YVD3_9LAMI</name>
<proteinExistence type="predicted"/>
<dbReference type="Proteomes" id="UP000834106">
    <property type="component" value="Chromosome 2"/>
</dbReference>
<dbReference type="PANTHER" id="PTHR35493">
    <property type="entry name" value="STRUCTURAL MAINTENANCE OF CHROMOSOMES PROTEIN"/>
    <property type="match status" value="1"/>
</dbReference>
<reference evidence="2" key="1">
    <citation type="submission" date="2023-05" db="EMBL/GenBank/DDBJ databases">
        <authorList>
            <person name="Huff M."/>
        </authorList>
    </citation>
    <scope>NUCLEOTIDE SEQUENCE</scope>
</reference>
<evidence type="ECO:0000313" key="2">
    <source>
        <dbReference type="EMBL" id="CAI9756675.1"/>
    </source>
</evidence>
<feature type="coiled-coil region" evidence="1">
    <location>
        <begin position="2"/>
        <end position="36"/>
    </location>
</feature>
<gene>
    <name evidence="2" type="ORF">FPE_LOCUS4105</name>
</gene>
<evidence type="ECO:0000313" key="3">
    <source>
        <dbReference type="Proteomes" id="UP000834106"/>
    </source>
</evidence>
<accession>A0AAD1YVD3</accession>